<feature type="domain" description="DUF7042" evidence="1">
    <location>
        <begin position="90"/>
        <end position="236"/>
    </location>
</feature>
<evidence type="ECO:0000259" key="2">
    <source>
        <dbReference type="Pfam" id="PF23070"/>
    </source>
</evidence>
<dbReference type="PANTHER" id="PTHR22255:SF9">
    <property type="entry name" value="LP06548P"/>
    <property type="match status" value="1"/>
</dbReference>
<organism evidence="4">
    <name type="scientific">Clastoptera arizonana</name>
    <name type="common">Arizona spittle bug</name>
    <dbReference type="NCBI Taxonomy" id="38151"/>
    <lineage>
        <taxon>Eukaryota</taxon>
        <taxon>Metazoa</taxon>
        <taxon>Ecdysozoa</taxon>
        <taxon>Arthropoda</taxon>
        <taxon>Hexapoda</taxon>
        <taxon>Insecta</taxon>
        <taxon>Pterygota</taxon>
        <taxon>Neoptera</taxon>
        <taxon>Paraneoptera</taxon>
        <taxon>Hemiptera</taxon>
        <taxon>Auchenorrhyncha</taxon>
        <taxon>Cercopoidea</taxon>
        <taxon>Clastopteridae</taxon>
        <taxon>Clastoptera</taxon>
    </lineage>
</organism>
<evidence type="ECO:0000313" key="4">
    <source>
        <dbReference type="EMBL" id="JAS21972.1"/>
    </source>
</evidence>
<dbReference type="InterPro" id="IPR055471">
    <property type="entry name" value="DUF7043"/>
</dbReference>
<dbReference type="InterPro" id="IPR055470">
    <property type="entry name" value="DUF7042"/>
</dbReference>
<protein>
    <submittedName>
        <fullName evidence="4">Uncharacterized protein</fullName>
    </submittedName>
</protein>
<dbReference type="EMBL" id="GEDC01015326">
    <property type="protein sequence ID" value="JAS21972.1"/>
    <property type="molecule type" value="Transcribed_RNA"/>
</dbReference>
<proteinExistence type="predicted"/>
<gene>
    <name evidence="4" type="ORF">g.24504</name>
</gene>
<feature type="domain" description="DUF7043" evidence="2">
    <location>
        <begin position="240"/>
        <end position="370"/>
    </location>
</feature>
<feature type="domain" description="DUF7044" evidence="3">
    <location>
        <begin position="2"/>
        <end position="71"/>
    </location>
</feature>
<accession>A0A1B6D8I4</accession>
<dbReference type="PANTHER" id="PTHR22255">
    <property type="entry name" value="LP06548P"/>
    <property type="match status" value="1"/>
</dbReference>
<dbReference type="GO" id="GO:0061909">
    <property type="term" value="P:autophagosome-lysosome fusion"/>
    <property type="evidence" value="ECO:0007669"/>
    <property type="project" value="TreeGrafter"/>
</dbReference>
<dbReference type="AlphaFoldDB" id="A0A1B6D8I4"/>
<reference evidence="4" key="1">
    <citation type="submission" date="2015-12" db="EMBL/GenBank/DDBJ databases">
        <title>De novo transcriptome assembly of four potential Pierce s Disease insect vectors from Arizona vineyards.</title>
        <authorList>
            <person name="Tassone E.E."/>
        </authorList>
    </citation>
    <scope>NUCLEOTIDE SEQUENCE</scope>
</reference>
<name>A0A1B6D8I4_9HEMI</name>
<dbReference type="Pfam" id="PF23070">
    <property type="entry name" value="DUF7043"/>
    <property type="match status" value="1"/>
</dbReference>
<dbReference type="InterPro" id="IPR055472">
    <property type="entry name" value="DUF7044"/>
</dbReference>
<sequence length="650" mass="74172">FQSGVRQPILIQDARLSTKGRCIVADGDKFLLLDDKGICYRCVVIHEKHENVLQYKETYCIHSRDSLYTLCSLITGDALLYSMFREAAASVPCPFRGGHTFTYNRGHGECRYPVSSIDSCTQDSRLLLRYQACPDVHGTESTVEELQCLATWKEGSSRYLVGKVHHSHATSNEDSYRCFVYEKMSGANLPSDLYGEDTDFRARADDVEYRVAQSGDATCNGLFSPMEGSRTMTLKKATATTRCRFPTWLTQHQHWHSLDYTRSYTFHHRNTTLRITNMTAGTIPNDGPGVQQQLSALDPDQDFRVVCTEIKTANAEMATLITYQTKGCQSAYKCMTFYKRDTHVIEVQTGLPSHRAEEVCTQSYFDRMNEPFITLVTTNPEQKKCPYFGKFTVSRVTRKENPAQSYSNDDIKSRPIDLISSLISQEEQSQTFDTQNRLDWSNLLRSKNNFQTQNNHDIRFKREKKSYLNNKLNFDTGLKYTRSLKIDSKFNHTLKKMLRRKRQMEGYTTNEECSLKFKTLMVGCRSPDTMEFRSDCASPDANIISAYSCHGGWSENGTSYLITTPLSRRSRGARRYCFVYQASGEITTRFSTSADSCRRDVIPGLTGILAFNITSQGPCTEVNSSPKMLSTNHVLFILTLVSFCLEYQRR</sequence>
<evidence type="ECO:0000259" key="1">
    <source>
        <dbReference type="Pfam" id="PF23069"/>
    </source>
</evidence>
<dbReference type="Pfam" id="PF23071">
    <property type="entry name" value="DUF7044"/>
    <property type="match status" value="1"/>
</dbReference>
<dbReference type="Pfam" id="PF23069">
    <property type="entry name" value="DUF7042"/>
    <property type="match status" value="1"/>
</dbReference>
<feature type="non-terminal residue" evidence="4">
    <location>
        <position position="1"/>
    </location>
</feature>
<evidence type="ECO:0000259" key="3">
    <source>
        <dbReference type="Pfam" id="PF23071"/>
    </source>
</evidence>